<organism evidence="1 2">
    <name type="scientific">Caligus rogercresseyi</name>
    <name type="common">Sea louse</name>
    <dbReference type="NCBI Taxonomy" id="217165"/>
    <lineage>
        <taxon>Eukaryota</taxon>
        <taxon>Metazoa</taxon>
        <taxon>Ecdysozoa</taxon>
        <taxon>Arthropoda</taxon>
        <taxon>Crustacea</taxon>
        <taxon>Multicrustacea</taxon>
        <taxon>Hexanauplia</taxon>
        <taxon>Copepoda</taxon>
        <taxon>Siphonostomatoida</taxon>
        <taxon>Caligidae</taxon>
        <taxon>Caligus</taxon>
    </lineage>
</organism>
<keyword evidence="2" id="KW-1185">Reference proteome</keyword>
<dbReference type="AlphaFoldDB" id="A0A7T8GSW3"/>
<accession>A0A7T8GSW3</accession>
<evidence type="ECO:0000313" key="1">
    <source>
        <dbReference type="EMBL" id="QQP37214.1"/>
    </source>
</evidence>
<dbReference type="Proteomes" id="UP000595437">
    <property type="component" value="Chromosome 12"/>
</dbReference>
<reference evidence="2" key="1">
    <citation type="submission" date="2021-01" db="EMBL/GenBank/DDBJ databases">
        <title>Caligus Genome Assembly.</title>
        <authorList>
            <person name="Gallardo-Escarate C."/>
        </authorList>
    </citation>
    <scope>NUCLEOTIDE SEQUENCE [LARGE SCALE GENOMIC DNA]</scope>
</reference>
<dbReference type="EMBL" id="CP045901">
    <property type="protein sequence ID" value="QQP37214.1"/>
    <property type="molecule type" value="Genomic_DNA"/>
</dbReference>
<proteinExistence type="predicted"/>
<sequence>MGVGVSNHRNCKNTSKEPLKFYFEYLESSGPAGPNNCVYWGFKPHRKFL</sequence>
<protein>
    <submittedName>
        <fullName evidence="1">Uncharacterized protein</fullName>
    </submittedName>
</protein>
<gene>
    <name evidence="1" type="ORF">FKW44_017413</name>
</gene>
<name>A0A7T8GSW3_CALRO</name>
<evidence type="ECO:0000313" key="2">
    <source>
        <dbReference type="Proteomes" id="UP000595437"/>
    </source>
</evidence>